<dbReference type="Proteomes" id="UP000177785">
    <property type="component" value="Unassembled WGS sequence"/>
</dbReference>
<reference evidence="2 3" key="1">
    <citation type="journal article" date="2016" name="Nat. Commun.">
        <title>Thousands of microbial genomes shed light on interconnected biogeochemical processes in an aquifer system.</title>
        <authorList>
            <person name="Anantharaman K."/>
            <person name="Brown C.T."/>
            <person name="Hug L.A."/>
            <person name="Sharon I."/>
            <person name="Castelle C.J."/>
            <person name="Probst A.J."/>
            <person name="Thomas B.C."/>
            <person name="Singh A."/>
            <person name="Wilkins M.J."/>
            <person name="Karaoz U."/>
            <person name="Brodie E.L."/>
            <person name="Williams K.H."/>
            <person name="Hubbard S.S."/>
            <person name="Banfield J.F."/>
        </authorList>
    </citation>
    <scope>NUCLEOTIDE SEQUENCE [LARGE SCALE GENOMIC DNA]</scope>
</reference>
<dbReference type="InterPro" id="IPR023577">
    <property type="entry name" value="CYTH_domain"/>
</dbReference>
<dbReference type="SMART" id="SM01118">
    <property type="entry name" value="CYTH"/>
    <property type="match status" value="1"/>
</dbReference>
<accession>A0A1G2G6Q0</accession>
<evidence type="ECO:0000313" key="3">
    <source>
        <dbReference type="Proteomes" id="UP000177785"/>
    </source>
</evidence>
<dbReference type="SUPFAM" id="SSF55154">
    <property type="entry name" value="CYTH-like phosphatases"/>
    <property type="match status" value="1"/>
</dbReference>
<dbReference type="Gene3D" id="2.40.320.10">
    <property type="entry name" value="Hypothetical Protein Pfu-838710-001"/>
    <property type="match status" value="1"/>
</dbReference>
<dbReference type="GO" id="GO:0050333">
    <property type="term" value="F:thiamine triphosphate phosphatase activity"/>
    <property type="evidence" value="ECO:0007669"/>
    <property type="project" value="InterPro"/>
</dbReference>
<proteinExistence type="predicted"/>
<sequence>MLEVEKKFELDDASQAKLLAGTSFVSEKTFTDTYFDTKDFSLTTKDIWLRDRGGRFELKVPLNDTWDKRVSDQYRELETDAEISEFLHLADDTALKEALHASRYMPFASIVTTRRKYRKDKFIIDIDVLDFGYQIAEIELMVKQESDIPVAVAEIIAFASAYGLRLGYVRGKVIEYIRRNNLEHLRALVAAGVAPKTAL</sequence>
<dbReference type="STRING" id="1802115.A2756_02480"/>
<evidence type="ECO:0000259" key="1">
    <source>
        <dbReference type="PROSITE" id="PS51707"/>
    </source>
</evidence>
<feature type="domain" description="CYTH" evidence="1">
    <location>
        <begin position="1"/>
        <end position="187"/>
    </location>
</feature>
<dbReference type="InterPro" id="IPR033469">
    <property type="entry name" value="CYTH-like_dom_sf"/>
</dbReference>
<dbReference type="PANTHER" id="PTHR14586:SF1">
    <property type="entry name" value="THIAMINE-TRIPHOSPHATASE"/>
    <property type="match status" value="1"/>
</dbReference>
<dbReference type="PANTHER" id="PTHR14586">
    <property type="entry name" value="THIAMINE-TRIPHOSPHATASE"/>
    <property type="match status" value="1"/>
</dbReference>
<dbReference type="PROSITE" id="PS51707">
    <property type="entry name" value="CYTH"/>
    <property type="match status" value="1"/>
</dbReference>
<name>A0A1G2G6Q0_9BACT</name>
<evidence type="ECO:0000313" key="2">
    <source>
        <dbReference type="EMBL" id="OGZ45752.1"/>
    </source>
</evidence>
<comment type="caution">
    <text evidence="2">The sequence shown here is derived from an EMBL/GenBank/DDBJ whole genome shotgun (WGS) entry which is preliminary data.</text>
</comment>
<dbReference type="GO" id="GO:0042357">
    <property type="term" value="P:thiamine diphosphate metabolic process"/>
    <property type="evidence" value="ECO:0007669"/>
    <property type="project" value="TreeGrafter"/>
</dbReference>
<gene>
    <name evidence="2" type="ORF">A2756_02480</name>
</gene>
<organism evidence="2 3">
    <name type="scientific">Candidatus Ryanbacteria bacterium RIFCSPHIGHO2_01_FULL_48_27</name>
    <dbReference type="NCBI Taxonomy" id="1802115"/>
    <lineage>
        <taxon>Bacteria</taxon>
        <taxon>Candidatus Ryaniibacteriota</taxon>
    </lineage>
</organism>
<dbReference type="Pfam" id="PF01928">
    <property type="entry name" value="CYTH"/>
    <property type="match status" value="1"/>
</dbReference>
<dbReference type="EMBL" id="MHNL01000005">
    <property type="protein sequence ID" value="OGZ45752.1"/>
    <property type="molecule type" value="Genomic_DNA"/>
</dbReference>
<dbReference type="GO" id="GO:0000287">
    <property type="term" value="F:magnesium ion binding"/>
    <property type="evidence" value="ECO:0007669"/>
    <property type="project" value="TreeGrafter"/>
</dbReference>
<protein>
    <recommendedName>
        <fullName evidence="1">CYTH domain-containing protein</fullName>
    </recommendedName>
</protein>
<dbReference type="InterPro" id="IPR039582">
    <property type="entry name" value="THTPA"/>
</dbReference>
<dbReference type="AlphaFoldDB" id="A0A1G2G6Q0"/>